<comment type="function">
    <text evidence="1">Required for the transposition of the insertion element.</text>
</comment>
<name>A0ABT9PIV3_9ACTO</name>
<sequence length="40" mass="4414">MEGIKHVLGIWVQDNEGSSFWASVCSQLANRGIQDVLIVL</sequence>
<organism evidence="6 8">
    <name type="scientific">Trueperella abortisuis</name>
    <dbReference type="NCBI Taxonomy" id="445930"/>
    <lineage>
        <taxon>Bacteria</taxon>
        <taxon>Bacillati</taxon>
        <taxon>Actinomycetota</taxon>
        <taxon>Actinomycetes</taxon>
        <taxon>Actinomycetales</taxon>
        <taxon>Actinomycetaceae</taxon>
        <taxon>Trueperella</taxon>
    </lineage>
</organism>
<evidence type="ECO:0000313" key="7">
    <source>
        <dbReference type="EMBL" id="MDP9832674.1"/>
    </source>
</evidence>
<keyword evidence="5" id="KW-0233">DNA recombination</keyword>
<evidence type="ECO:0000256" key="2">
    <source>
        <dbReference type="ARBA" id="ARBA00010961"/>
    </source>
</evidence>
<evidence type="ECO:0000256" key="4">
    <source>
        <dbReference type="ARBA" id="ARBA00023125"/>
    </source>
</evidence>
<reference evidence="6 8" key="1">
    <citation type="submission" date="2023-07" db="EMBL/GenBank/DDBJ databases">
        <title>Sequencing the genomes of 1000 actinobacteria strains.</title>
        <authorList>
            <person name="Klenk H.-P."/>
        </authorList>
    </citation>
    <scope>NUCLEOTIDE SEQUENCE [LARGE SCALE GENOMIC DNA]</scope>
    <source>
        <strain evidence="6 8">DSM 19515</strain>
    </source>
</reference>
<evidence type="ECO:0000256" key="1">
    <source>
        <dbReference type="ARBA" id="ARBA00002190"/>
    </source>
</evidence>
<keyword evidence="3" id="KW-0815">Transposition</keyword>
<evidence type="ECO:0000256" key="3">
    <source>
        <dbReference type="ARBA" id="ARBA00022578"/>
    </source>
</evidence>
<accession>A0ABT9PIV3</accession>
<keyword evidence="8" id="KW-1185">Reference proteome</keyword>
<dbReference type="Pfam" id="PF00872">
    <property type="entry name" value="Transposase_mut"/>
    <property type="match status" value="1"/>
</dbReference>
<evidence type="ECO:0000256" key="5">
    <source>
        <dbReference type="ARBA" id="ARBA00023172"/>
    </source>
</evidence>
<keyword evidence="4" id="KW-0238">DNA-binding</keyword>
<evidence type="ECO:0000313" key="6">
    <source>
        <dbReference type="EMBL" id="MDP9832643.1"/>
    </source>
</evidence>
<dbReference type="InterPro" id="IPR001207">
    <property type="entry name" value="Transposase_mutator"/>
</dbReference>
<comment type="caution">
    <text evidence="6">The sequence shown here is derived from an EMBL/GenBank/DDBJ whole genome shotgun (WGS) entry which is preliminary data.</text>
</comment>
<comment type="similarity">
    <text evidence="2">Belongs to the transposase mutator family.</text>
</comment>
<dbReference type="EMBL" id="JAUSQL010000001">
    <property type="protein sequence ID" value="MDP9832643.1"/>
    <property type="molecule type" value="Genomic_DNA"/>
</dbReference>
<protein>
    <submittedName>
        <fullName evidence="6">Transposase-like protein</fullName>
    </submittedName>
</protein>
<dbReference type="EMBL" id="JAUSQL010000001">
    <property type="protein sequence ID" value="MDP9832674.1"/>
    <property type="molecule type" value="Genomic_DNA"/>
</dbReference>
<evidence type="ECO:0000313" key="8">
    <source>
        <dbReference type="Proteomes" id="UP001230145"/>
    </source>
</evidence>
<proteinExistence type="inferred from homology"/>
<gene>
    <name evidence="6" type="ORF">J2S45_001322</name>
    <name evidence="7" type="ORF">J2S45_001353</name>
</gene>
<dbReference type="Proteomes" id="UP001230145">
    <property type="component" value="Unassembled WGS sequence"/>
</dbReference>